<feature type="domain" description="CHAT" evidence="1">
    <location>
        <begin position="12"/>
        <end position="208"/>
    </location>
</feature>
<organism evidence="2 3">
    <name type="scientific">Mycena venus</name>
    <dbReference type="NCBI Taxonomy" id="2733690"/>
    <lineage>
        <taxon>Eukaryota</taxon>
        <taxon>Fungi</taxon>
        <taxon>Dikarya</taxon>
        <taxon>Basidiomycota</taxon>
        <taxon>Agaricomycotina</taxon>
        <taxon>Agaricomycetes</taxon>
        <taxon>Agaricomycetidae</taxon>
        <taxon>Agaricales</taxon>
        <taxon>Marasmiineae</taxon>
        <taxon>Mycenaceae</taxon>
        <taxon>Mycena</taxon>
    </lineage>
</organism>
<evidence type="ECO:0000259" key="1">
    <source>
        <dbReference type="Pfam" id="PF12770"/>
    </source>
</evidence>
<proteinExistence type="predicted"/>
<evidence type="ECO:0000313" key="2">
    <source>
        <dbReference type="EMBL" id="KAF7351946.1"/>
    </source>
</evidence>
<dbReference type="InterPro" id="IPR024983">
    <property type="entry name" value="CHAT_dom"/>
</dbReference>
<dbReference type="EMBL" id="JACAZI010000009">
    <property type="protein sequence ID" value="KAF7351946.1"/>
    <property type="molecule type" value="Genomic_DNA"/>
</dbReference>
<gene>
    <name evidence="2" type="ORF">MVEN_01156600</name>
</gene>
<name>A0A8H6Y4A7_9AGAR</name>
<dbReference type="OrthoDB" id="9991317at2759"/>
<accession>A0A8H6Y4A7</accession>
<dbReference type="Proteomes" id="UP000620124">
    <property type="component" value="Unassembled WGS sequence"/>
</dbReference>
<keyword evidence="3" id="KW-1185">Reference proteome</keyword>
<protein>
    <recommendedName>
        <fullName evidence="1">CHAT domain-containing protein</fullName>
    </recommendedName>
</protein>
<reference evidence="2" key="1">
    <citation type="submission" date="2020-05" db="EMBL/GenBank/DDBJ databases">
        <title>Mycena genomes resolve the evolution of fungal bioluminescence.</title>
        <authorList>
            <person name="Tsai I.J."/>
        </authorList>
    </citation>
    <scope>NUCLEOTIDE SEQUENCE</scope>
    <source>
        <strain evidence="2">CCC161011</strain>
    </source>
</reference>
<evidence type="ECO:0000313" key="3">
    <source>
        <dbReference type="Proteomes" id="UP000620124"/>
    </source>
</evidence>
<sequence length="209" mass="22891">MTALIQPVTPNASSLPETKEELRMIEKNVPKEWLTSLGGPDAPAATVEIALPHLRESSIVHFACHGTQDLENPVDTGLLLADGRLKLSKLMWNSSHQGQNMRMAFLSACETAKGDPTVPDEAMHLASTMLFLGFRGVVATMWTIKDYDGPTIVETFYRELFAGCNATAAPQSLPDLTKSARALHAAVTKLRADPKVPFHRWAPFVHYGL</sequence>
<dbReference type="AlphaFoldDB" id="A0A8H6Y4A7"/>
<comment type="caution">
    <text evidence="2">The sequence shown here is derived from an EMBL/GenBank/DDBJ whole genome shotgun (WGS) entry which is preliminary data.</text>
</comment>
<dbReference type="Pfam" id="PF12770">
    <property type="entry name" value="CHAT"/>
    <property type="match status" value="1"/>
</dbReference>